<evidence type="ECO:0000259" key="7">
    <source>
        <dbReference type="SMART" id="SM00249"/>
    </source>
</evidence>
<dbReference type="InterPro" id="IPR058054">
    <property type="entry name" value="Znf_MS1-like"/>
</dbReference>
<dbReference type="PANTHER" id="PTHR46201">
    <property type="entry name" value="PHD FINGER PROTEIN MALE MEIOCYTE DEATH 1-RELATED"/>
    <property type="match status" value="1"/>
</dbReference>
<dbReference type="Pfam" id="PF25565">
    <property type="entry name" value="Ubiquitin_At1g33420"/>
    <property type="match status" value="1"/>
</dbReference>
<keyword evidence="3" id="KW-0862">Zinc</keyword>
<organism evidence="8 9">
    <name type="scientific">Turnera subulata</name>
    <dbReference type="NCBI Taxonomy" id="218843"/>
    <lineage>
        <taxon>Eukaryota</taxon>
        <taxon>Viridiplantae</taxon>
        <taxon>Streptophyta</taxon>
        <taxon>Embryophyta</taxon>
        <taxon>Tracheophyta</taxon>
        <taxon>Spermatophyta</taxon>
        <taxon>Magnoliopsida</taxon>
        <taxon>eudicotyledons</taxon>
        <taxon>Gunneridae</taxon>
        <taxon>Pentapetalae</taxon>
        <taxon>rosids</taxon>
        <taxon>fabids</taxon>
        <taxon>Malpighiales</taxon>
        <taxon>Passifloraceae</taxon>
        <taxon>Turnera</taxon>
    </lineage>
</organism>
<evidence type="ECO:0000313" key="9">
    <source>
        <dbReference type="Proteomes" id="UP001141552"/>
    </source>
</evidence>
<dbReference type="GO" id="GO:0008270">
    <property type="term" value="F:zinc ion binding"/>
    <property type="evidence" value="ECO:0007669"/>
    <property type="project" value="UniProtKB-KW"/>
</dbReference>
<dbReference type="Pfam" id="PF00628">
    <property type="entry name" value="PHD"/>
    <property type="match status" value="1"/>
</dbReference>
<reference evidence="8" key="1">
    <citation type="submission" date="2022-02" db="EMBL/GenBank/DDBJ databases">
        <authorList>
            <person name="Henning P.M."/>
            <person name="McCubbin A.G."/>
            <person name="Shore J.S."/>
        </authorList>
    </citation>
    <scope>NUCLEOTIDE SEQUENCE</scope>
    <source>
        <strain evidence="8">F60SS</strain>
        <tissue evidence="8">Leaves</tissue>
    </source>
</reference>
<keyword evidence="2" id="KW-0863">Zinc-finger</keyword>
<dbReference type="EMBL" id="JAKUCV010004399">
    <property type="protein sequence ID" value="KAJ4835482.1"/>
    <property type="molecule type" value="Genomic_DNA"/>
</dbReference>
<name>A0A9Q0FQ10_9ROSI</name>
<dbReference type="Gene3D" id="3.30.40.10">
    <property type="entry name" value="Zinc/RING finger domain, C3HC4 (zinc finger)"/>
    <property type="match status" value="1"/>
</dbReference>
<dbReference type="AlphaFoldDB" id="A0A9Q0FQ10"/>
<dbReference type="InterPro" id="IPR001965">
    <property type="entry name" value="Znf_PHD"/>
</dbReference>
<evidence type="ECO:0000256" key="3">
    <source>
        <dbReference type="ARBA" id="ARBA00022833"/>
    </source>
</evidence>
<dbReference type="CDD" id="cd15556">
    <property type="entry name" value="PHD_MMD1_like"/>
    <property type="match status" value="1"/>
</dbReference>
<dbReference type="InterPro" id="IPR019787">
    <property type="entry name" value="Znf_PHD-finger"/>
</dbReference>
<evidence type="ECO:0000256" key="6">
    <source>
        <dbReference type="SAM" id="MobiDB-lite"/>
    </source>
</evidence>
<dbReference type="SUPFAM" id="SSF57903">
    <property type="entry name" value="FYVE/PHD zinc finger"/>
    <property type="match status" value="1"/>
</dbReference>
<dbReference type="InterPro" id="IPR011011">
    <property type="entry name" value="Znf_FYVE_PHD"/>
</dbReference>
<dbReference type="SMART" id="SM00249">
    <property type="entry name" value="PHD"/>
    <property type="match status" value="1"/>
</dbReference>
<dbReference type="InterPro" id="IPR059080">
    <property type="entry name" value="WHD_PTC1"/>
</dbReference>
<dbReference type="InterPro" id="IPR019786">
    <property type="entry name" value="Zinc_finger_PHD-type_CS"/>
</dbReference>
<keyword evidence="9" id="KW-1185">Reference proteome</keyword>
<dbReference type="OrthoDB" id="436852at2759"/>
<keyword evidence="4" id="KW-0805">Transcription regulation</keyword>
<evidence type="ECO:0000256" key="5">
    <source>
        <dbReference type="ARBA" id="ARBA00023163"/>
    </source>
</evidence>
<feature type="domain" description="Zinc finger PHD-type" evidence="7">
    <location>
        <begin position="635"/>
        <end position="681"/>
    </location>
</feature>
<dbReference type="Proteomes" id="UP001141552">
    <property type="component" value="Unassembled WGS sequence"/>
</dbReference>
<feature type="region of interest" description="Disordered" evidence="6">
    <location>
        <begin position="705"/>
        <end position="728"/>
    </location>
</feature>
<reference evidence="8" key="2">
    <citation type="journal article" date="2023" name="Plants (Basel)">
        <title>Annotation of the Turnera subulata (Passifloraceae) Draft Genome Reveals the S-Locus Evolved after the Divergence of Turneroideae from Passifloroideae in a Stepwise Manner.</title>
        <authorList>
            <person name="Henning P.M."/>
            <person name="Roalson E.H."/>
            <person name="Mir W."/>
            <person name="McCubbin A.G."/>
            <person name="Shore J.S."/>
        </authorList>
    </citation>
    <scope>NUCLEOTIDE SEQUENCE</scope>
    <source>
        <strain evidence="8">F60SS</strain>
    </source>
</reference>
<evidence type="ECO:0000256" key="4">
    <source>
        <dbReference type="ARBA" id="ARBA00023015"/>
    </source>
</evidence>
<accession>A0A9Q0FQ10</accession>
<proteinExistence type="predicted"/>
<dbReference type="InterPro" id="IPR013083">
    <property type="entry name" value="Znf_RING/FYVE/PHD"/>
</dbReference>
<sequence>MVVVSDRPFKRHRTNRVTADLYDFLDFPSTAASGGDVDGGGVPPFREAVKLFLSRHARLSSLSSSSPSLFPSLQTWRILFRVGDRAEEVLGTGAAAPAAVALDVVEEDVTRSSRSVYCNQCRVVGWSENPVCRKRYHFIIKSRGNSADGCRNSCKNCGNVLNMSESSCGRCNWCDTVVTGDDTEECVYSQLEDNTHLLHGVVHSNGFGHLLLVKGKEGGSKVLTGTDIMNFWDRLCTTLAVRKVSVMDVSRKYGMEYRLLNAVATGRPWYSNWGYMFGRGSYALTYDSYKKAVESLSCTPLAPFMFQGRRSRTRLQAVIAFYRSLSVTKLVTLKDLFSFMLSLIHESDVPLPPKATVRNSEFTIKIVLPGWTRDDVENVQQAMLKVLRAASHKTNRVTRQALKSALYKTASTELLDYCVQHLGGKVTTDGMVVQARFDPNSHDIEYRLEPPSVMHCRDKGQLNPPFREHIISDVKFLFESLLHPETMGSSISQATRENMIDSATKILDCKHFVKDYRSEKKIISDPFAIYLWCHIEFSDQFKAELTIPPEPIVLPANATLIDLKNEASKAFQEVYPMLKRFEVEELLGYGSLEDSMALKFLVGPGGSVRVKGTCTLRHGLHLFRKERGMENWIVDCLCGAKDDDGETMLACDTCGVWQHTRCADIENSDATLKKFECFKCISSHIKRPRIKPNVTKAPIRVSIHGKSSCGSEASGNGTVPGATRLTGI</sequence>
<evidence type="ECO:0000256" key="1">
    <source>
        <dbReference type="ARBA" id="ARBA00022723"/>
    </source>
</evidence>
<gene>
    <name evidence="8" type="ORF">Tsubulata_029623</name>
</gene>
<evidence type="ECO:0000256" key="2">
    <source>
        <dbReference type="ARBA" id="ARBA00022771"/>
    </source>
</evidence>
<evidence type="ECO:0000313" key="8">
    <source>
        <dbReference type="EMBL" id="KAJ4835482.1"/>
    </source>
</evidence>
<comment type="caution">
    <text evidence="8">The sequence shown here is derived from an EMBL/GenBank/DDBJ whole genome shotgun (WGS) entry which is preliminary data.</text>
</comment>
<dbReference type="PROSITE" id="PS01359">
    <property type="entry name" value="ZF_PHD_1"/>
    <property type="match status" value="1"/>
</dbReference>
<dbReference type="Pfam" id="PF25874">
    <property type="entry name" value="WHD_plant_repro"/>
    <property type="match status" value="1"/>
</dbReference>
<keyword evidence="5" id="KW-0804">Transcription</keyword>
<protein>
    <recommendedName>
        <fullName evidence="7">Zinc finger PHD-type domain-containing protein</fullName>
    </recommendedName>
</protein>
<dbReference type="InterPro" id="IPR057765">
    <property type="entry name" value="MS1-like_ubiquitin"/>
</dbReference>
<feature type="compositionally biased region" description="Polar residues" evidence="6">
    <location>
        <begin position="708"/>
        <end position="717"/>
    </location>
</feature>
<dbReference type="PANTHER" id="PTHR46201:SF6">
    <property type="entry name" value="PHD FINGER PLANT-LIKE PROTEIN"/>
    <property type="match status" value="1"/>
</dbReference>
<keyword evidence="1" id="KW-0479">Metal-binding</keyword>